<feature type="domain" description="DUF4832" evidence="2">
    <location>
        <begin position="229"/>
        <end position="434"/>
    </location>
</feature>
<dbReference type="InterPro" id="IPR032267">
    <property type="entry name" value="DUF4832"/>
</dbReference>
<dbReference type="InterPro" id="IPR032379">
    <property type="entry name" value="DUF4874"/>
</dbReference>
<protein>
    <submittedName>
        <fullName evidence="4">DUF4832 domain-containing protein</fullName>
    </submittedName>
</protein>
<evidence type="ECO:0000259" key="2">
    <source>
        <dbReference type="Pfam" id="PF16116"/>
    </source>
</evidence>
<proteinExistence type="predicted"/>
<evidence type="ECO:0000313" key="5">
    <source>
        <dbReference type="Proteomes" id="UP001371218"/>
    </source>
</evidence>
<dbReference type="PROSITE" id="PS51257">
    <property type="entry name" value="PROKAR_LIPOPROTEIN"/>
    <property type="match status" value="1"/>
</dbReference>
<feature type="chain" id="PRO_5046867421" evidence="1">
    <location>
        <begin position="30"/>
        <end position="465"/>
    </location>
</feature>
<reference evidence="4 5" key="1">
    <citation type="submission" date="2024-04" db="EMBL/GenBank/DDBJ databases">
        <title>Novel species of the genus Ideonella isolated from streams.</title>
        <authorList>
            <person name="Lu H."/>
        </authorList>
    </citation>
    <scope>NUCLEOTIDE SEQUENCE [LARGE SCALE GENOMIC DNA]</scope>
    <source>
        <strain evidence="4 5">DXS29W</strain>
    </source>
</reference>
<evidence type="ECO:0000313" key="4">
    <source>
        <dbReference type="EMBL" id="MEK8033836.1"/>
    </source>
</evidence>
<dbReference type="EMBL" id="JBBUTG010000022">
    <property type="protein sequence ID" value="MEK8033836.1"/>
    <property type="molecule type" value="Genomic_DNA"/>
</dbReference>
<gene>
    <name evidence="4" type="ORF">AACH06_23680</name>
</gene>
<comment type="caution">
    <text evidence="4">The sequence shown here is derived from an EMBL/GenBank/DDBJ whole genome shotgun (WGS) entry which is preliminary data.</text>
</comment>
<keyword evidence="1" id="KW-0732">Signal</keyword>
<keyword evidence="5" id="KW-1185">Reference proteome</keyword>
<dbReference type="Pfam" id="PF16173">
    <property type="entry name" value="DUF4874"/>
    <property type="match status" value="1"/>
</dbReference>
<accession>A0ABU9BV47</accession>
<dbReference type="RefSeq" id="WP_341428262.1">
    <property type="nucleotide sequence ID" value="NZ_JBBUTG010000022.1"/>
</dbReference>
<sequence length="465" mass="49422">MTPRRSSKPSVTALAFAAACALATPLALAASVSATFSPTSADLPNPDRGFYSWAGSDLITDFDIGSVKAGYARGQRLVHAPVSLAAYRQTDIPASVLTTLGSRLEAIRAEGMKAELLVAYDFTAGGNDATASQIARHLAQLKPVLAAHAEVIPYMRAGFIGAWGEWHSSKSGNSCGYHSGDTSCDTADANRLIVRDALLANVPATTQIAFRYPGDLKLWYPDVNAPKQVASHNDCFLAGPTDSGTYPSPDLRTYIQELTRKASFGGETCENADTPVRSSCADILKEGPQYHLAWLNADYAPSVLNTWKSEGCYSTVSAQMGYRIQLDRLNHPGKIKQGGNLTVHVDLRNVGWARMFVDRALEVRLTHRSSGEVLTGRGGKLSKLAAQATGSSRFDVSVPIPADAPAGTYDVSLAAPDAFAKNGGDVRFAVRFANADRAADGQQWHAADASFSTGTAVKVVKPAAR</sequence>
<dbReference type="Proteomes" id="UP001371218">
    <property type="component" value="Unassembled WGS sequence"/>
</dbReference>
<dbReference type="Pfam" id="PF16116">
    <property type="entry name" value="DUF4832"/>
    <property type="match status" value="1"/>
</dbReference>
<evidence type="ECO:0000259" key="3">
    <source>
        <dbReference type="Pfam" id="PF16173"/>
    </source>
</evidence>
<name>A0ABU9BV47_9BURK</name>
<organism evidence="4 5">
    <name type="scientific">Ideonella lacteola</name>
    <dbReference type="NCBI Taxonomy" id="2984193"/>
    <lineage>
        <taxon>Bacteria</taxon>
        <taxon>Pseudomonadati</taxon>
        <taxon>Pseudomonadota</taxon>
        <taxon>Betaproteobacteria</taxon>
        <taxon>Burkholderiales</taxon>
        <taxon>Sphaerotilaceae</taxon>
        <taxon>Ideonella</taxon>
    </lineage>
</organism>
<feature type="domain" description="DUF4874" evidence="3">
    <location>
        <begin position="45"/>
        <end position="213"/>
    </location>
</feature>
<evidence type="ECO:0000256" key="1">
    <source>
        <dbReference type="SAM" id="SignalP"/>
    </source>
</evidence>
<feature type="signal peptide" evidence="1">
    <location>
        <begin position="1"/>
        <end position="29"/>
    </location>
</feature>